<dbReference type="GO" id="GO:0008757">
    <property type="term" value="F:S-adenosylmethionine-dependent methyltransferase activity"/>
    <property type="evidence" value="ECO:0007669"/>
    <property type="project" value="InterPro"/>
</dbReference>
<accession>A0A5M8P1M5</accession>
<dbReference type="Proteomes" id="UP000324575">
    <property type="component" value="Unassembled WGS sequence"/>
</dbReference>
<keyword evidence="1" id="KW-0812">Transmembrane</keyword>
<keyword evidence="1" id="KW-0472">Membrane</keyword>
<reference evidence="3 4" key="1">
    <citation type="submission" date="2019-03" db="EMBL/GenBank/DDBJ databases">
        <title>Single cell metagenomics reveals metabolic interactions within the superorganism composed of flagellate Streblomastix strix and complex community of Bacteroidetes bacteria on its surface.</title>
        <authorList>
            <person name="Treitli S.C."/>
            <person name="Kolisko M."/>
            <person name="Husnik F."/>
            <person name="Keeling P."/>
            <person name="Hampl V."/>
        </authorList>
    </citation>
    <scope>NUCLEOTIDE SEQUENCE [LARGE SCALE GENOMIC DNA]</scope>
    <source>
        <strain evidence="3">St1</strain>
    </source>
</reference>
<organism evidence="3 4">
    <name type="scientific">Candidatus Ordinivivax streblomastigis</name>
    <dbReference type="NCBI Taxonomy" id="2540710"/>
    <lineage>
        <taxon>Bacteria</taxon>
        <taxon>Pseudomonadati</taxon>
        <taxon>Bacteroidota</taxon>
        <taxon>Bacteroidia</taxon>
        <taxon>Bacteroidales</taxon>
        <taxon>Candidatus Ordinivivax</taxon>
    </lineage>
</organism>
<evidence type="ECO:0000313" key="3">
    <source>
        <dbReference type="EMBL" id="KAA6302321.1"/>
    </source>
</evidence>
<feature type="domain" description="Methyltransferase type 11" evidence="2">
    <location>
        <begin position="33"/>
        <end position="126"/>
    </location>
</feature>
<dbReference type="SUPFAM" id="SSF53335">
    <property type="entry name" value="S-adenosyl-L-methionine-dependent methyltransferases"/>
    <property type="match status" value="1"/>
</dbReference>
<dbReference type="InterPro" id="IPR013216">
    <property type="entry name" value="Methyltransf_11"/>
</dbReference>
<dbReference type="AlphaFoldDB" id="A0A5M8P1M5"/>
<evidence type="ECO:0000256" key="1">
    <source>
        <dbReference type="SAM" id="Phobius"/>
    </source>
</evidence>
<proteinExistence type="predicted"/>
<sequence length="240" mass="27744">MENKKLNQRQKRIRNLEWNAIVNILQNYQGNFIDIGAGTGYSMYKAADMGFQVYGIEPCLNEHGVIDPNIKDIANKIQEGSAEYLPFPDHFFQIVYASHSLEHFENTHKGLSEMERVLDQAGIAIIIVPTGIMAFVNLISHYLFTTHRRIGKFLIRKKSLKNFRNIFFPDAHGSQCSTIIGEISLFRVKRWKKLIKQHFDINQILLPCLYPYPDFPQLFPYISNNKVSSSVVFICSRKDN</sequence>
<dbReference type="InterPro" id="IPR029063">
    <property type="entry name" value="SAM-dependent_MTases_sf"/>
</dbReference>
<dbReference type="CDD" id="cd02440">
    <property type="entry name" value="AdoMet_MTases"/>
    <property type="match status" value="1"/>
</dbReference>
<gene>
    <name evidence="3" type="ORF">EZS26_001434</name>
</gene>
<dbReference type="Gene3D" id="3.40.50.150">
    <property type="entry name" value="Vaccinia Virus protein VP39"/>
    <property type="match status" value="1"/>
</dbReference>
<name>A0A5M8P1M5_9BACT</name>
<dbReference type="EC" id="2.1.1.-" evidence="3"/>
<evidence type="ECO:0000259" key="2">
    <source>
        <dbReference type="Pfam" id="PF08241"/>
    </source>
</evidence>
<evidence type="ECO:0000313" key="4">
    <source>
        <dbReference type="Proteomes" id="UP000324575"/>
    </source>
</evidence>
<dbReference type="EMBL" id="SNRX01000008">
    <property type="protein sequence ID" value="KAA6302321.1"/>
    <property type="molecule type" value="Genomic_DNA"/>
</dbReference>
<keyword evidence="1" id="KW-1133">Transmembrane helix</keyword>
<protein>
    <submittedName>
        <fullName evidence="3">Putative methyltransferase YcgJ</fullName>
        <ecNumber evidence="3">2.1.1.-</ecNumber>
    </submittedName>
</protein>
<keyword evidence="3" id="KW-0489">Methyltransferase</keyword>
<dbReference type="GO" id="GO:0032259">
    <property type="term" value="P:methylation"/>
    <property type="evidence" value="ECO:0007669"/>
    <property type="project" value="UniProtKB-KW"/>
</dbReference>
<dbReference type="Pfam" id="PF08241">
    <property type="entry name" value="Methyltransf_11"/>
    <property type="match status" value="1"/>
</dbReference>
<keyword evidence="3" id="KW-0808">Transferase</keyword>
<comment type="caution">
    <text evidence="3">The sequence shown here is derived from an EMBL/GenBank/DDBJ whole genome shotgun (WGS) entry which is preliminary data.</text>
</comment>
<feature type="transmembrane region" description="Helical" evidence="1">
    <location>
        <begin position="121"/>
        <end position="144"/>
    </location>
</feature>